<evidence type="ECO:0000259" key="4">
    <source>
        <dbReference type="PROSITE" id="PS01124"/>
    </source>
</evidence>
<dbReference type="Pfam" id="PF01497">
    <property type="entry name" value="Peripla_BP_2"/>
    <property type="match status" value="1"/>
</dbReference>
<dbReference type="InterPro" id="IPR018062">
    <property type="entry name" value="HTH_AraC-typ_CS"/>
</dbReference>
<organism evidence="6 7">
    <name type="scientific">Aeribacillus pallidus</name>
    <dbReference type="NCBI Taxonomy" id="33936"/>
    <lineage>
        <taxon>Bacteria</taxon>
        <taxon>Bacillati</taxon>
        <taxon>Bacillota</taxon>
        <taxon>Bacilli</taxon>
        <taxon>Bacillales</taxon>
        <taxon>Bacillaceae</taxon>
        <taxon>Aeribacillus</taxon>
    </lineage>
</organism>
<dbReference type="SUPFAM" id="SSF53807">
    <property type="entry name" value="Helical backbone' metal receptor"/>
    <property type="match status" value="1"/>
</dbReference>
<feature type="domain" description="Fe/B12 periplasmic-binding" evidence="5">
    <location>
        <begin position="285"/>
        <end position="548"/>
    </location>
</feature>
<reference evidence="6 7" key="1">
    <citation type="submission" date="2016-04" db="EMBL/GenBank/DDBJ databases">
        <title>Draft genome sequence of Aeribacillus pallidus 8m3 from petroleum reservoir.</title>
        <authorList>
            <person name="Poltaraus A.B."/>
            <person name="Nazina T.N."/>
            <person name="Tourova T.P."/>
            <person name="Malakho S.M."/>
            <person name="Korshunova A.V."/>
            <person name="Sokolova D.S."/>
        </authorList>
    </citation>
    <scope>NUCLEOTIDE SEQUENCE [LARGE SCALE GENOMIC DNA]</scope>
    <source>
        <strain evidence="6 7">8m3</strain>
    </source>
</reference>
<dbReference type="Proteomes" id="UP000076476">
    <property type="component" value="Unassembled WGS sequence"/>
</dbReference>
<proteinExistence type="predicted"/>
<dbReference type="PROSITE" id="PS01124">
    <property type="entry name" value="HTH_ARAC_FAMILY_2"/>
    <property type="match status" value="1"/>
</dbReference>
<dbReference type="Pfam" id="PF12833">
    <property type="entry name" value="HTH_18"/>
    <property type="match status" value="1"/>
</dbReference>
<dbReference type="RefSeq" id="WP_063388264.1">
    <property type="nucleotide sequence ID" value="NZ_LWBR01000027.1"/>
</dbReference>
<keyword evidence="1" id="KW-0805">Transcription regulation</keyword>
<dbReference type="SMART" id="SM00342">
    <property type="entry name" value="HTH_ARAC"/>
    <property type="match status" value="1"/>
</dbReference>
<dbReference type="InterPro" id="IPR020449">
    <property type="entry name" value="Tscrpt_reg_AraC-type_HTH"/>
</dbReference>
<sequence>MSGHSFVVKEVSNNLSLDDLSFRLRDIELLKRNGNLQIEQQLTFSYVLIIVVNGHGQLTLGTTEYRIQQNHVYACIPGETYGGEIQALDETEIYLLKFEVFRSTDQRYECMVNEKDGRLFSLQGEIQVFPFDQLTSLCKSIFQYWDSDDELERFRSQFTFQKLLYIILKSRSFLHNGSCAALELAKDYMDHYYYENLSIEQLAAIAKISPKYFVDLFKKTYGISAIDYLTELRINKAKQLMAQSHAKLKDIAHQIGYNDEFYFSRKFKKQVGVTPTHYMKRRRRKIAAYRSPITGQLLALKIIPYAAPLHPKWTAYYYKEYRTDISVHLNAYRNGQKWESNIEKLLQAKPEVVISTDDLDEMEKEKLSRVAPIYYIPWQEKNWREQLLLTAEFLGETQEAEDWLKNYDRKVKHAREWVKNKVKDDTFLILRISKQNMYVHCNRSISDILFHDLQLASAYNCNQLARDERMTIDQLIELDPDRLLLLIRQEEETLAYWKTLQYSLPWQELSAVRNNRVYFISSDPWLEYSASAHERIIDEMVSLFSGNRPKRILDTVHGHI</sequence>
<dbReference type="PANTHER" id="PTHR43280">
    <property type="entry name" value="ARAC-FAMILY TRANSCRIPTIONAL REGULATOR"/>
    <property type="match status" value="1"/>
</dbReference>
<dbReference type="PRINTS" id="PR00032">
    <property type="entry name" value="HTHARAC"/>
</dbReference>
<evidence type="ECO:0000313" key="6">
    <source>
        <dbReference type="EMBL" id="KZN96095.1"/>
    </source>
</evidence>
<dbReference type="PANTHER" id="PTHR43280:SF28">
    <property type="entry name" value="HTH-TYPE TRANSCRIPTIONAL ACTIVATOR RHAS"/>
    <property type="match status" value="1"/>
</dbReference>
<feature type="domain" description="HTH araC/xylS-type" evidence="4">
    <location>
        <begin position="183"/>
        <end position="281"/>
    </location>
</feature>
<protein>
    <submittedName>
        <fullName evidence="6">AraC family transcriptional regulator</fullName>
    </submittedName>
</protein>
<dbReference type="PROSITE" id="PS00041">
    <property type="entry name" value="HTH_ARAC_FAMILY_1"/>
    <property type="match status" value="1"/>
</dbReference>
<evidence type="ECO:0000313" key="7">
    <source>
        <dbReference type="Proteomes" id="UP000076476"/>
    </source>
</evidence>
<accession>A0A165XJF0</accession>
<dbReference type="STRING" id="33936.AZI98_10615"/>
<dbReference type="GO" id="GO:0043565">
    <property type="term" value="F:sequence-specific DNA binding"/>
    <property type="evidence" value="ECO:0007669"/>
    <property type="project" value="InterPro"/>
</dbReference>
<dbReference type="SUPFAM" id="SSF46689">
    <property type="entry name" value="Homeodomain-like"/>
    <property type="match status" value="2"/>
</dbReference>
<dbReference type="InterPro" id="IPR002491">
    <property type="entry name" value="ABC_transptr_periplasmic_BD"/>
</dbReference>
<keyword evidence="3" id="KW-0804">Transcription</keyword>
<comment type="caution">
    <text evidence="6">The sequence shown here is derived from an EMBL/GenBank/DDBJ whole genome shotgun (WGS) entry which is preliminary data.</text>
</comment>
<dbReference type="AlphaFoldDB" id="A0A165XJF0"/>
<name>A0A165XJF0_9BACI</name>
<evidence type="ECO:0000256" key="2">
    <source>
        <dbReference type="ARBA" id="ARBA00023125"/>
    </source>
</evidence>
<evidence type="ECO:0000256" key="3">
    <source>
        <dbReference type="ARBA" id="ARBA00023163"/>
    </source>
</evidence>
<dbReference type="InterPro" id="IPR009057">
    <property type="entry name" value="Homeodomain-like_sf"/>
</dbReference>
<dbReference type="EMBL" id="LWBR01000027">
    <property type="protein sequence ID" value="KZN96095.1"/>
    <property type="molecule type" value="Genomic_DNA"/>
</dbReference>
<gene>
    <name evidence="6" type="ORF">AZI98_10615</name>
</gene>
<dbReference type="GO" id="GO:0003700">
    <property type="term" value="F:DNA-binding transcription factor activity"/>
    <property type="evidence" value="ECO:0007669"/>
    <property type="project" value="InterPro"/>
</dbReference>
<keyword evidence="7" id="KW-1185">Reference proteome</keyword>
<dbReference type="Gene3D" id="3.40.50.1980">
    <property type="entry name" value="Nitrogenase molybdenum iron protein domain"/>
    <property type="match status" value="2"/>
</dbReference>
<evidence type="ECO:0000256" key="1">
    <source>
        <dbReference type="ARBA" id="ARBA00023015"/>
    </source>
</evidence>
<dbReference type="PROSITE" id="PS50983">
    <property type="entry name" value="FE_B12_PBP"/>
    <property type="match status" value="1"/>
</dbReference>
<dbReference type="Gene3D" id="1.10.10.60">
    <property type="entry name" value="Homeodomain-like"/>
    <property type="match status" value="2"/>
</dbReference>
<evidence type="ECO:0000259" key="5">
    <source>
        <dbReference type="PROSITE" id="PS50983"/>
    </source>
</evidence>
<dbReference type="InterPro" id="IPR018060">
    <property type="entry name" value="HTH_AraC"/>
</dbReference>
<dbReference type="OrthoDB" id="9807321at2"/>
<keyword evidence="2" id="KW-0238">DNA-binding</keyword>